<evidence type="ECO:0000313" key="2">
    <source>
        <dbReference type="EMBL" id="KIN95265.1"/>
    </source>
</evidence>
<gene>
    <name evidence="2" type="ORF">M404DRAFT_34316</name>
</gene>
<dbReference type="OrthoDB" id="2711900at2759"/>
<sequence>MPTSLENPFTTPQPTGTSYSSHPSPVIATPLPRPPPPVFLSRTPRPLSPSGRYRPLSPALYDRVHTKASRNQQGKGKGKAKSDHDTHHRTTTPSSSNAPVSPHVRPASPVSSRNAALDLLTSVALARDDEPRLPISASDYLDVTRALDVFNKGDNIDGCTPEQVEYFGVLSEIYRAADVIGRATNRIRVRQLSGTAPLAEVIMTSMLEKGYADVLEAVTGGAYHHLRDRQVGEFLAPTASRLLERIKPKEEPVIPEMKPEVDKEVRWDPPLEFMDNAMVFKETAKRLGMGRSESGWEVFLTDASWAGLDKEYHNAVHAACSLPPAPFIPVPSDQLRFYLGGRAKVPEGHPLYKFACYQCRYLGHWSCRNGQGSRWTQASEEPPSPPTPSPVAAHTRSCRPLRNLSTNARASSSRV</sequence>
<dbReference type="Proteomes" id="UP000054217">
    <property type="component" value="Unassembled WGS sequence"/>
</dbReference>
<evidence type="ECO:0000313" key="3">
    <source>
        <dbReference type="Proteomes" id="UP000054217"/>
    </source>
</evidence>
<dbReference type="EMBL" id="KN832072">
    <property type="protein sequence ID" value="KIN95265.1"/>
    <property type="molecule type" value="Genomic_DNA"/>
</dbReference>
<accession>A0A0C3NHU9</accession>
<organism evidence="2 3">
    <name type="scientific">Pisolithus tinctorius Marx 270</name>
    <dbReference type="NCBI Taxonomy" id="870435"/>
    <lineage>
        <taxon>Eukaryota</taxon>
        <taxon>Fungi</taxon>
        <taxon>Dikarya</taxon>
        <taxon>Basidiomycota</taxon>
        <taxon>Agaricomycotina</taxon>
        <taxon>Agaricomycetes</taxon>
        <taxon>Agaricomycetidae</taxon>
        <taxon>Boletales</taxon>
        <taxon>Sclerodermatineae</taxon>
        <taxon>Pisolithaceae</taxon>
        <taxon>Pisolithus</taxon>
    </lineage>
</organism>
<protein>
    <submittedName>
        <fullName evidence="2">Uncharacterized protein</fullName>
    </submittedName>
</protein>
<dbReference type="HOGENOM" id="CLU_036516_2_1_1"/>
<keyword evidence="3" id="KW-1185">Reference proteome</keyword>
<dbReference type="AlphaFoldDB" id="A0A0C3NHU9"/>
<feature type="compositionally biased region" description="Polar residues" evidence="1">
    <location>
        <begin position="403"/>
        <end position="415"/>
    </location>
</feature>
<feature type="region of interest" description="Disordered" evidence="1">
    <location>
        <begin position="372"/>
        <end position="415"/>
    </location>
</feature>
<feature type="compositionally biased region" description="Polar residues" evidence="1">
    <location>
        <begin position="1"/>
        <end position="23"/>
    </location>
</feature>
<evidence type="ECO:0000256" key="1">
    <source>
        <dbReference type="SAM" id="MobiDB-lite"/>
    </source>
</evidence>
<reference evidence="3" key="2">
    <citation type="submission" date="2015-01" db="EMBL/GenBank/DDBJ databases">
        <title>Evolutionary Origins and Diversification of the Mycorrhizal Mutualists.</title>
        <authorList>
            <consortium name="DOE Joint Genome Institute"/>
            <consortium name="Mycorrhizal Genomics Consortium"/>
            <person name="Kohler A."/>
            <person name="Kuo A."/>
            <person name="Nagy L.G."/>
            <person name="Floudas D."/>
            <person name="Copeland A."/>
            <person name="Barry K.W."/>
            <person name="Cichocki N."/>
            <person name="Veneault-Fourrey C."/>
            <person name="LaButti K."/>
            <person name="Lindquist E.A."/>
            <person name="Lipzen A."/>
            <person name="Lundell T."/>
            <person name="Morin E."/>
            <person name="Murat C."/>
            <person name="Riley R."/>
            <person name="Ohm R."/>
            <person name="Sun H."/>
            <person name="Tunlid A."/>
            <person name="Henrissat B."/>
            <person name="Grigoriev I.V."/>
            <person name="Hibbett D.S."/>
            <person name="Martin F."/>
        </authorList>
    </citation>
    <scope>NUCLEOTIDE SEQUENCE [LARGE SCALE GENOMIC DNA]</scope>
    <source>
        <strain evidence="3">Marx 270</strain>
    </source>
</reference>
<dbReference type="InParanoid" id="A0A0C3NHU9"/>
<reference evidence="2 3" key="1">
    <citation type="submission" date="2014-04" db="EMBL/GenBank/DDBJ databases">
        <authorList>
            <consortium name="DOE Joint Genome Institute"/>
            <person name="Kuo A."/>
            <person name="Kohler A."/>
            <person name="Costa M.D."/>
            <person name="Nagy L.G."/>
            <person name="Floudas D."/>
            <person name="Copeland A."/>
            <person name="Barry K.W."/>
            <person name="Cichocki N."/>
            <person name="Veneault-Fourrey C."/>
            <person name="LaButti K."/>
            <person name="Lindquist E.A."/>
            <person name="Lipzen A."/>
            <person name="Lundell T."/>
            <person name="Morin E."/>
            <person name="Murat C."/>
            <person name="Sun H."/>
            <person name="Tunlid A."/>
            <person name="Henrissat B."/>
            <person name="Grigoriev I.V."/>
            <person name="Hibbett D.S."/>
            <person name="Martin F."/>
            <person name="Nordberg H.P."/>
            <person name="Cantor M.N."/>
            <person name="Hua S.X."/>
        </authorList>
    </citation>
    <scope>NUCLEOTIDE SEQUENCE [LARGE SCALE GENOMIC DNA]</scope>
    <source>
        <strain evidence="2 3">Marx 270</strain>
    </source>
</reference>
<feature type="region of interest" description="Disordered" evidence="1">
    <location>
        <begin position="1"/>
        <end position="112"/>
    </location>
</feature>
<proteinExistence type="predicted"/>
<name>A0A0C3NHU9_PISTI</name>
<dbReference type="STRING" id="870435.A0A0C3NHU9"/>